<organism evidence="3 4">
    <name type="scientific">Sphingobacterium detergens</name>
    <dbReference type="NCBI Taxonomy" id="1145106"/>
    <lineage>
        <taxon>Bacteria</taxon>
        <taxon>Pseudomonadati</taxon>
        <taxon>Bacteroidota</taxon>
        <taxon>Sphingobacteriia</taxon>
        <taxon>Sphingobacteriales</taxon>
        <taxon>Sphingobacteriaceae</taxon>
        <taxon>Sphingobacterium</taxon>
    </lineage>
</organism>
<proteinExistence type="predicted"/>
<evidence type="ECO:0000313" key="4">
    <source>
        <dbReference type="Proteomes" id="UP000286246"/>
    </source>
</evidence>
<gene>
    <name evidence="3" type="ORF">DFQ12_0302</name>
</gene>
<dbReference type="AlphaFoldDB" id="A0A420BFJ3"/>
<protein>
    <recommendedName>
        <fullName evidence="2">PKD domain-containing protein</fullName>
    </recommendedName>
</protein>
<dbReference type="InterPro" id="IPR013783">
    <property type="entry name" value="Ig-like_fold"/>
</dbReference>
<dbReference type="Gene3D" id="2.60.40.10">
    <property type="entry name" value="Immunoglobulins"/>
    <property type="match status" value="1"/>
</dbReference>
<evidence type="ECO:0000313" key="3">
    <source>
        <dbReference type="EMBL" id="RKE55470.1"/>
    </source>
</evidence>
<dbReference type="OrthoDB" id="1491323at2"/>
<dbReference type="PROSITE" id="PS50093">
    <property type="entry name" value="PKD"/>
    <property type="match status" value="2"/>
</dbReference>
<feature type="domain" description="PKD" evidence="2">
    <location>
        <begin position="78"/>
        <end position="111"/>
    </location>
</feature>
<keyword evidence="1" id="KW-1133">Transmembrane helix</keyword>
<keyword evidence="1" id="KW-0812">Transmembrane</keyword>
<feature type="transmembrane region" description="Helical" evidence="1">
    <location>
        <begin position="21"/>
        <end position="41"/>
    </location>
</feature>
<evidence type="ECO:0000256" key="1">
    <source>
        <dbReference type="SAM" id="Phobius"/>
    </source>
</evidence>
<sequence>MDNNFIEEESVQKVSKSNPRIYLFIIIFLVIAILAGLLYFFKIYTKAEEKISAKINKTEIYLNEDLIYADNTNGAKKWVWEFGNGDKSTKQQGTYRFPAVGSYVLRLTVNDKLREQFFVSVKDSVVHSLAQDTTLFISGSTNGIVLEEIRLEANGPGEVFEWWFGETGKVDAIGKSALYTYTKPGIYKVQLRSDKSPKFVFHTIRIVDPTADINQLVTPGKGAQDALNDLKEKIQAIANGADFNAKYNYILSKYLCGDEKVKVNVEMDGKKKQMDIYTYLMGLTFSKGVTINEVTVESASTPNATKECPTLIKVKQSK</sequence>
<dbReference type="Proteomes" id="UP000286246">
    <property type="component" value="Unassembled WGS sequence"/>
</dbReference>
<dbReference type="Pfam" id="PF18911">
    <property type="entry name" value="PKD_4"/>
    <property type="match status" value="1"/>
</dbReference>
<dbReference type="InterPro" id="IPR035986">
    <property type="entry name" value="PKD_dom_sf"/>
</dbReference>
<evidence type="ECO:0000259" key="2">
    <source>
        <dbReference type="PROSITE" id="PS50093"/>
    </source>
</evidence>
<dbReference type="InterPro" id="IPR000601">
    <property type="entry name" value="PKD_dom"/>
</dbReference>
<comment type="caution">
    <text evidence="3">The sequence shown here is derived from an EMBL/GenBank/DDBJ whole genome shotgun (WGS) entry which is preliminary data.</text>
</comment>
<keyword evidence="1" id="KW-0472">Membrane</keyword>
<reference evidence="3 4" key="1">
    <citation type="submission" date="2018-09" db="EMBL/GenBank/DDBJ databases">
        <title>Genomic Encyclopedia of Type Strains, Phase III (KMG-III): the genomes of soil and plant-associated and newly described type strains.</title>
        <authorList>
            <person name="Whitman W."/>
        </authorList>
    </citation>
    <scope>NUCLEOTIDE SEQUENCE [LARGE SCALE GENOMIC DNA]</scope>
    <source>
        <strain evidence="3 4">CECT 7938</strain>
    </source>
</reference>
<dbReference type="EMBL" id="RAPY01000001">
    <property type="protein sequence ID" value="RKE55470.1"/>
    <property type="molecule type" value="Genomic_DNA"/>
</dbReference>
<keyword evidence="4" id="KW-1185">Reference proteome</keyword>
<accession>A0A420BFJ3</accession>
<dbReference type="RefSeq" id="WP_120257250.1">
    <property type="nucleotide sequence ID" value="NZ_RAPY01000001.1"/>
</dbReference>
<dbReference type="SUPFAM" id="SSF49299">
    <property type="entry name" value="PKD domain"/>
    <property type="match status" value="2"/>
</dbReference>
<feature type="domain" description="PKD" evidence="2">
    <location>
        <begin position="152"/>
        <end position="191"/>
    </location>
</feature>
<name>A0A420BFJ3_SPHD1</name>